<feature type="domain" description="Xylose isomerase-like TIM barrel" evidence="2">
    <location>
        <begin position="26"/>
        <end position="230"/>
    </location>
</feature>
<keyword evidence="3" id="KW-0413">Isomerase</keyword>
<dbReference type="InParanoid" id="A0A420XNA1"/>
<dbReference type="Pfam" id="PF01261">
    <property type="entry name" value="AP_endonuc_2"/>
    <property type="match status" value="1"/>
</dbReference>
<dbReference type="EMBL" id="RBWV01000013">
    <property type="protein sequence ID" value="RKS72751.1"/>
    <property type="molecule type" value="Genomic_DNA"/>
</dbReference>
<keyword evidence="4" id="KW-1185">Reference proteome</keyword>
<dbReference type="InterPro" id="IPR036237">
    <property type="entry name" value="Xyl_isomerase-like_sf"/>
</dbReference>
<dbReference type="RefSeq" id="WP_121194253.1">
    <property type="nucleotide sequence ID" value="NZ_RBWV01000013.1"/>
</dbReference>
<dbReference type="Gene3D" id="3.20.20.150">
    <property type="entry name" value="Divalent-metal-dependent TIM barrel enzymes"/>
    <property type="match status" value="1"/>
</dbReference>
<dbReference type="SUPFAM" id="SSF51658">
    <property type="entry name" value="Xylose isomerase-like"/>
    <property type="match status" value="1"/>
</dbReference>
<sequence length="268" mass="28778">MTTPETSVQLYAVRQALDDDLDGTFARLAGIGFGNVEAFDFVRRVDALKAAAARHGLAVPTAHAILLRETAQTPDGLLQVTPPGQTMAAAAELGVQVLIDPYVPLDQWTTADDIARTAETINTRAQEAASLGLRVGYHNHEHELRTQVGGRPALEVFADQLEPDVLLEVDLYWAAAGGADPAQLLQRLGERVVAVHVKDGPMRPGITSRQMPQDQSPAGTGDVPLAEALAAGSSLRYAVVEFDHYEGDIFAGISQSYDFLQQTLETAR</sequence>
<dbReference type="InterPro" id="IPR050312">
    <property type="entry name" value="IolE/XylAMocC-like"/>
</dbReference>
<evidence type="ECO:0000256" key="1">
    <source>
        <dbReference type="SAM" id="MobiDB-lite"/>
    </source>
</evidence>
<accession>A0A420XNA1</accession>
<dbReference type="GO" id="GO:0016853">
    <property type="term" value="F:isomerase activity"/>
    <property type="evidence" value="ECO:0007669"/>
    <property type="project" value="UniProtKB-KW"/>
</dbReference>
<comment type="caution">
    <text evidence="3">The sequence shown here is derived from an EMBL/GenBank/DDBJ whole genome shotgun (WGS) entry which is preliminary data.</text>
</comment>
<name>A0A420XNA1_9ACTN</name>
<evidence type="ECO:0000313" key="3">
    <source>
        <dbReference type="EMBL" id="RKS72751.1"/>
    </source>
</evidence>
<gene>
    <name evidence="3" type="ORF">CLV35_3000</name>
</gene>
<proteinExistence type="predicted"/>
<reference evidence="3 4" key="1">
    <citation type="submission" date="2018-10" db="EMBL/GenBank/DDBJ databases">
        <title>Genomic Encyclopedia of Archaeal and Bacterial Type Strains, Phase II (KMG-II): from individual species to whole genera.</title>
        <authorList>
            <person name="Goeker M."/>
        </authorList>
    </citation>
    <scope>NUCLEOTIDE SEQUENCE [LARGE SCALE GENOMIC DNA]</scope>
    <source>
        <strain evidence="3 4">RP-AC37</strain>
    </source>
</reference>
<dbReference type="PANTHER" id="PTHR12110:SF41">
    <property type="entry name" value="INOSOSE DEHYDRATASE"/>
    <property type="match status" value="1"/>
</dbReference>
<dbReference type="OrthoDB" id="5182842at2"/>
<evidence type="ECO:0000259" key="2">
    <source>
        <dbReference type="Pfam" id="PF01261"/>
    </source>
</evidence>
<feature type="region of interest" description="Disordered" evidence="1">
    <location>
        <begin position="203"/>
        <end position="223"/>
    </location>
</feature>
<dbReference type="Proteomes" id="UP000281955">
    <property type="component" value="Unassembled WGS sequence"/>
</dbReference>
<protein>
    <submittedName>
        <fullName evidence="3">Sugar phosphate isomerase/epimerase</fullName>
    </submittedName>
</protein>
<organism evidence="3 4">
    <name type="scientific">Motilibacter peucedani</name>
    <dbReference type="NCBI Taxonomy" id="598650"/>
    <lineage>
        <taxon>Bacteria</taxon>
        <taxon>Bacillati</taxon>
        <taxon>Actinomycetota</taxon>
        <taxon>Actinomycetes</taxon>
        <taxon>Motilibacterales</taxon>
        <taxon>Motilibacteraceae</taxon>
        <taxon>Motilibacter</taxon>
    </lineage>
</organism>
<feature type="compositionally biased region" description="Polar residues" evidence="1">
    <location>
        <begin position="207"/>
        <end position="218"/>
    </location>
</feature>
<evidence type="ECO:0000313" key="4">
    <source>
        <dbReference type="Proteomes" id="UP000281955"/>
    </source>
</evidence>
<dbReference type="AlphaFoldDB" id="A0A420XNA1"/>
<dbReference type="PANTHER" id="PTHR12110">
    <property type="entry name" value="HYDROXYPYRUVATE ISOMERASE"/>
    <property type="match status" value="1"/>
</dbReference>
<dbReference type="InterPro" id="IPR013022">
    <property type="entry name" value="Xyl_isomerase-like_TIM-brl"/>
</dbReference>